<dbReference type="Proteomes" id="UP000276254">
    <property type="component" value="Plasmid unnamed1"/>
</dbReference>
<evidence type="ECO:0000256" key="8">
    <source>
        <dbReference type="PROSITE-ProRule" id="PRU00169"/>
    </source>
</evidence>
<protein>
    <recommendedName>
        <fullName evidence="2">histidine kinase</fullName>
        <ecNumber evidence="2">2.7.13.3</ecNumber>
    </recommendedName>
</protein>
<dbReference type="Pfam" id="PF07536">
    <property type="entry name" value="HWE_HK"/>
    <property type="match status" value="1"/>
</dbReference>
<keyword evidence="4" id="KW-0808">Transferase</keyword>
<proteinExistence type="predicted"/>
<dbReference type="EMBL" id="CP032828">
    <property type="protein sequence ID" value="AYJ85333.1"/>
    <property type="molecule type" value="Genomic_DNA"/>
</dbReference>
<dbReference type="GO" id="GO:0005524">
    <property type="term" value="F:ATP binding"/>
    <property type="evidence" value="ECO:0007669"/>
    <property type="project" value="UniProtKB-KW"/>
</dbReference>
<reference evidence="10 11" key="1">
    <citation type="submission" date="2018-09" db="EMBL/GenBank/DDBJ databases">
        <title>Sphingomonas peninsula sp. nov., isolated from fildes peninsula, Antarctic soil.</title>
        <authorList>
            <person name="Yingchao G."/>
        </authorList>
    </citation>
    <scope>NUCLEOTIDE SEQUENCE [LARGE SCALE GENOMIC DNA]</scope>
    <source>
        <strain evidence="10 11">YZ-8</strain>
        <plasmid evidence="10 11">unnamed1</plasmid>
    </source>
</reference>
<keyword evidence="11" id="KW-1185">Reference proteome</keyword>
<evidence type="ECO:0000256" key="7">
    <source>
        <dbReference type="ARBA" id="ARBA00022840"/>
    </source>
</evidence>
<dbReference type="AlphaFoldDB" id="A0A494TE48"/>
<keyword evidence="10" id="KW-0614">Plasmid</keyword>
<dbReference type="InterPro" id="IPR011102">
    <property type="entry name" value="Sig_transdc_His_kinase_HWE"/>
</dbReference>
<evidence type="ECO:0000256" key="6">
    <source>
        <dbReference type="ARBA" id="ARBA00022777"/>
    </source>
</evidence>
<evidence type="ECO:0000256" key="1">
    <source>
        <dbReference type="ARBA" id="ARBA00000085"/>
    </source>
</evidence>
<evidence type="ECO:0000313" key="11">
    <source>
        <dbReference type="Proteomes" id="UP000276254"/>
    </source>
</evidence>
<sequence>MTRPRPTPIVLIVEDEMVLRMRAVDIVEDAGFTPVEAVSADEAMRVLESRDDISLLFTDIQMPGSMDGLKLAHAVHLRWPHIKIILVSGQIAVTDAEKPADSRFFPKPLEIQQMVLELQKMIGEGILKVVPSLIAADDTLTAENKELRHRLQQAGMDAKALLLKTALDTEKQQLIIDENQPFKDALTTENDSLKLALEQAGIDASALLVQSGIEAEEREAADKLQHLIHAELHHRIKNMLATVGAITHQSLRTATSMAHAGAAIDGRFAALARAHDLLTRVSWENATIDSTIRSAIEPFDQGSGRFIISGDDIRITSSSVIAFAMTLNELCTNTTKFGALSVAEGQVRLAWRLDGERLHFEWAEIGGPLVCEPTRTSFGTRMMVSLGQQLHGQVELKYHSTGFIYTMDVPIEAVTVSMKPESRGSGSNS</sequence>
<dbReference type="EC" id="2.7.13.3" evidence="2"/>
<keyword evidence="5" id="KW-0547">Nucleotide-binding</keyword>
<dbReference type="Gene3D" id="3.40.50.2300">
    <property type="match status" value="1"/>
</dbReference>
<dbReference type="SMART" id="SM00911">
    <property type="entry name" value="HWE_HK"/>
    <property type="match status" value="1"/>
</dbReference>
<dbReference type="SUPFAM" id="SSF52172">
    <property type="entry name" value="CheY-like"/>
    <property type="match status" value="1"/>
</dbReference>
<evidence type="ECO:0000256" key="2">
    <source>
        <dbReference type="ARBA" id="ARBA00012438"/>
    </source>
</evidence>
<keyword evidence="7" id="KW-0067">ATP-binding</keyword>
<dbReference type="GO" id="GO:0004673">
    <property type="term" value="F:protein histidine kinase activity"/>
    <property type="evidence" value="ECO:0007669"/>
    <property type="project" value="UniProtKB-EC"/>
</dbReference>
<geneLocation type="plasmid" evidence="10">
    <name>unnamed1</name>
</geneLocation>
<feature type="modified residue" description="4-aspartylphosphate" evidence="8">
    <location>
        <position position="59"/>
    </location>
</feature>
<feature type="domain" description="Response regulatory" evidence="9">
    <location>
        <begin position="9"/>
        <end position="122"/>
    </location>
</feature>
<accession>A0A494TE48</accession>
<dbReference type="InterPro" id="IPR036890">
    <property type="entry name" value="HATPase_C_sf"/>
</dbReference>
<keyword evidence="3 8" id="KW-0597">Phosphoprotein</keyword>
<dbReference type="OrthoDB" id="9760752at2"/>
<dbReference type="Pfam" id="PF00072">
    <property type="entry name" value="Response_reg"/>
    <property type="match status" value="1"/>
</dbReference>
<name>A0A494TE48_SPHPE</name>
<dbReference type="KEGG" id="spha:D3Y57_04770"/>
<organism evidence="10 11">
    <name type="scientific">Sphingomonas paeninsulae</name>
    <dbReference type="NCBI Taxonomy" id="2319844"/>
    <lineage>
        <taxon>Bacteria</taxon>
        <taxon>Pseudomonadati</taxon>
        <taxon>Pseudomonadota</taxon>
        <taxon>Alphaproteobacteria</taxon>
        <taxon>Sphingomonadales</taxon>
        <taxon>Sphingomonadaceae</taxon>
        <taxon>Sphingomonas</taxon>
    </lineage>
</organism>
<evidence type="ECO:0000313" key="10">
    <source>
        <dbReference type="EMBL" id="AYJ85333.1"/>
    </source>
</evidence>
<dbReference type="SMART" id="SM00448">
    <property type="entry name" value="REC"/>
    <property type="match status" value="1"/>
</dbReference>
<dbReference type="GO" id="GO:0000160">
    <property type="term" value="P:phosphorelay signal transduction system"/>
    <property type="evidence" value="ECO:0007669"/>
    <property type="project" value="InterPro"/>
</dbReference>
<evidence type="ECO:0000256" key="4">
    <source>
        <dbReference type="ARBA" id="ARBA00022679"/>
    </source>
</evidence>
<dbReference type="InterPro" id="IPR011006">
    <property type="entry name" value="CheY-like_superfamily"/>
</dbReference>
<dbReference type="PROSITE" id="PS50110">
    <property type="entry name" value="RESPONSE_REGULATORY"/>
    <property type="match status" value="1"/>
</dbReference>
<comment type="catalytic activity">
    <reaction evidence="1">
        <text>ATP + protein L-histidine = ADP + protein N-phospho-L-histidine.</text>
        <dbReference type="EC" id="2.7.13.3"/>
    </reaction>
</comment>
<keyword evidence="6" id="KW-0418">Kinase</keyword>
<evidence type="ECO:0000256" key="3">
    <source>
        <dbReference type="ARBA" id="ARBA00022553"/>
    </source>
</evidence>
<dbReference type="Gene3D" id="3.30.565.10">
    <property type="entry name" value="Histidine kinase-like ATPase, C-terminal domain"/>
    <property type="match status" value="1"/>
</dbReference>
<evidence type="ECO:0000256" key="5">
    <source>
        <dbReference type="ARBA" id="ARBA00022741"/>
    </source>
</evidence>
<evidence type="ECO:0000259" key="9">
    <source>
        <dbReference type="PROSITE" id="PS50110"/>
    </source>
</evidence>
<dbReference type="InterPro" id="IPR001789">
    <property type="entry name" value="Sig_transdc_resp-reg_receiver"/>
</dbReference>
<gene>
    <name evidence="10" type="ORF">D3Y57_04770</name>
</gene>
<dbReference type="PANTHER" id="PTHR41523">
    <property type="entry name" value="TWO-COMPONENT SYSTEM SENSOR PROTEIN"/>
    <property type="match status" value="1"/>
</dbReference>
<dbReference type="PANTHER" id="PTHR41523:SF7">
    <property type="entry name" value="HISTIDINE KINASE"/>
    <property type="match status" value="1"/>
</dbReference>